<accession>A0A0A9BP03</accession>
<proteinExistence type="predicted"/>
<sequence>MLNCNIWNEDWYFTVNKQFLAGHSLNFVAKDC</sequence>
<dbReference type="AlphaFoldDB" id="A0A0A9BP03"/>
<reference evidence="1" key="1">
    <citation type="submission" date="2014-09" db="EMBL/GenBank/DDBJ databases">
        <authorList>
            <person name="Magalhaes I.L.F."/>
            <person name="Oliveira U."/>
            <person name="Santos F.R."/>
            <person name="Vidigal T.H.D.A."/>
            <person name="Brescovit A.D."/>
            <person name="Santos A.J."/>
        </authorList>
    </citation>
    <scope>NUCLEOTIDE SEQUENCE</scope>
    <source>
        <tissue evidence="1">Shoot tissue taken approximately 20 cm above the soil surface</tissue>
    </source>
</reference>
<protein>
    <submittedName>
        <fullName evidence="1">Uncharacterized protein</fullName>
    </submittedName>
</protein>
<organism evidence="1">
    <name type="scientific">Arundo donax</name>
    <name type="common">Giant reed</name>
    <name type="synonym">Donax arundinaceus</name>
    <dbReference type="NCBI Taxonomy" id="35708"/>
    <lineage>
        <taxon>Eukaryota</taxon>
        <taxon>Viridiplantae</taxon>
        <taxon>Streptophyta</taxon>
        <taxon>Embryophyta</taxon>
        <taxon>Tracheophyta</taxon>
        <taxon>Spermatophyta</taxon>
        <taxon>Magnoliopsida</taxon>
        <taxon>Liliopsida</taxon>
        <taxon>Poales</taxon>
        <taxon>Poaceae</taxon>
        <taxon>PACMAD clade</taxon>
        <taxon>Arundinoideae</taxon>
        <taxon>Arundineae</taxon>
        <taxon>Arundo</taxon>
    </lineage>
</organism>
<dbReference type="EMBL" id="GBRH01236883">
    <property type="protein sequence ID" value="JAD61012.1"/>
    <property type="molecule type" value="Transcribed_RNA"/>
</dbReference>
<reference evidence="1" key="2">
    <citation type="journal article" date="2015" name="Data Brief">
        <title>Shoot transcriptome of the giant reed, Arundo donax.</title>
        <authorList>
            <person name="Barrero R.A."/>
            <person name="Guerrero F.D."/>
            <person name="Moolhuijzen P."/>
            <person name="Goolsby J.A."/>
            <person name="Tidwell J."/>
            <person name="Bellgard S.E."/>
            <person name="Bellgard M.I."/>
        </authorList>
    </citation>
    <scope>NUCLEOTIDE SEQUENCE</scope>
    <source>
        <tissue evidence="1">Shoot tissue taken approximately 20 cm above the soil surface</tissue>
    </source>
</reference>
<name>A0A0A9BP03_ARUDO</name>
<evidence type="ECO:0000313" key="1">
    <source>
        <dbReference type="EMBL" id="JAD61012.1"/>
    </source>
</evidence>